<dbReference type="Pfam" id="PF00156">
    <property type="entry name" value="Pribosyltran"/>
    <property type="match status" value="1"/>
</dbReference>
<dbReference type="Gene3D" id="3.40.50.2020">
    <property type="match status" value="1"/>
</dbReference>
<dbReference type="InterPro" id="IPR000836">
    <property type="entry name" value="PRTase_dom"/>
</dbReference>
<organism evidence="3">
    <name type="scientific">marine metagenome</name>
    <dbReference type="NCBI Taxonomy" id="408172"/>
    <lineage>
        <taxon>unclassified sequences</taxon>
        <taxon>metagenomes</taxon>
        <taxon>ecological metagenomes</taxon>
    </lineage>
</organism>
<evidence type="ECO:0000313" key="3">
    <source>
        <dbReference type="EMBL" id="SUZ47648.1"/>
    </source>
</evidence>
<dbReference type="CDD" id="cd06223">
    <property type="entry name" value="PRTases_typeI"/>
    <property type="match status" value="1"/>
</dbReference>
<dbReference type="InterPro" id="IPR029057">
    <property type="entry name" value="PRTase-like"/>
</dbReference>
<evidence type="ECO:0000259" key="2">
    <source>
        <dbReference type="Pfam" id="PF00156"/>
    </source>
</evidence>
<reference evidence="3" key="1">
    <citation type="submission" date="2018-05" db="EMBL/GenBank/DDBJ databases">
        <authorList>
            <person name="Lanie J.A."/>
            <person name="Ng W.-L."/>
            <person name="Kazmierczak K.M."/>
            <person name="Andrzejewski T.M."/>
            <person name="Davidsen T.M."/>
            <person name="Wayne K.J."/>
            <person name="Tettelin H."/>
            <person name="Glass J.I."/>
            <person name="Rusch D."/>
            <person name="Podicherti R."/>
            <person name="Tsui H.-C.T."/>
            <person name="Winkler M.E."/>
        </authorList>
    </citation>
    <scope>NUCLEOTIDE SEQUENCE</scope>
</reference>
<accession>A0A381N1U2</accession>
<evidence type="ECO:0000256" key="1">
    <source>
        <dbReference type="ARBA" id="ARBA00008007"/>
    </source>
</evidence>
<dbReference type="InterPro" id="IPR051910">
    <property type="entry name" value="ComF/GntX_DNA_util-trans"/>
</dbReference>
<dbReference type="PANTHER" id="PTHR47505">
    <property type="entry name" value="DNA UTILIZATION PROTEIN YHGH"/>
    <property type="match status" value="1"/>
</dbReference>
<dbReference type="EMBL" id="UINC01000027">
    <property type="protein sequence ID" value="SUZ47648.1"/>
    <property type="molecule type" value="Genomic_DNA"/>
</dbReference>
<feature type="domain" description="Phosphoribosyltransferase" evidence="2">
    <location>
        <begin position="181"/>
        <end position="234"/>
    </location>
</feature>
<gene>
    <name evidence="3" type="ORF">METZ01_LOCUS502</name>
</gene>
<proteinExistence type="inferred from homology"/>
<name>A0A381N1U2_9ZZZZ</name>
<protein>
    <recommendedName>
        <fullName evidence="2">Phosphoribosyltransferase domain-containing protein</fullName>
    </recommendedName>
</protein>
<comment type="similarity">
    <text evidence="1">Belongs to the ComF/GntX family.</text>
</comment>
<dbReference type="AlphaFoldDB" id="A0A381N1U2"/>
<dbReference type="PANTHER" id="PTHR47505:SF1">
    <property type="entry name" value="DNA UTILIZATION PROTEIN YHGH"/>
    <property type="match status" value="1"/>
</dbReference>
<dbReference type="SUPFAM" id="SSF53271">
    <property type="entry name" value="PRTase-like"/>
    <property type="match status" value="1"/>
</dbReference>
<sequence length="239" mass="26664">MAILTIIPSLNTVGNSFISLLFPNQCLVCKEGEFFSQDPICLNCLQHMTPLPIGNRVQELTVNDGIDIALSGWDFGDELRTAIHSLKYEDRARIGFFLGKLLGDQLHKKTIQELDYLIPVPLHPVKFRDRGFNQARWIADGLGKAVQKPVRTKLMKRIKHTISQTTLDRKERLNNMKKAFKINQDVTDKNIGIVDDVLTTGSTISSMASILKDAGAKTIVALTVATPLEKKDDTYAESV</sequence>